<feature type="non-terminal residue" evidence="1">
    <location>
        <position position="330"/>
    </location>
</feature>
<evidence type="ECO:0000313" key="1">
    <source>
        <dbReference type="EMBL" id="CAG8443342.1"/>
    </source>
</evidence>
<keyword evidence="2" id="KW-1185">Reference proteome</keyword>
<accession>A0ACA9JZ61</accession>
<organism evidence="1 2">
    <name type="scientific">Acaulospora colombiana</name>
    <dbReference type="NCBI Taxonomy" id="27376"/>
    <lineage>
        <taxon>Eukaryota</taxon>
        <taxon>Fungi</taxon>
        <taxon>Fungi incertae sedis</taxon>
        <taxon>Mucoromycota</taxon>
        <taxon>Glomeromycotina</taxon>
        <taxon>Glomeromycetes</taxon>
        <taxon>Diversisporales</taxon>
        <taxon>Acaulosporaceae</taxon>
        <taxon>Acaulospora</taxon>
    </lineage>
</organism>
<name>A0ACA9JZ61_9GLOM</name>
<gene>
    <name evidence="1" type="ORF">ACOLOM_LOCUS372</name>
</gene>
<evidence type="ECO:0000313" key="2">
    <source>
        <dbReference type="Proteomes" id="UP000789525"/>
    </source>
</evidence>
<dbReference type="EMBL" id="CAJVPT010000357">
    <property type="protein sequence ID" value="CAG8443342.1"/>
    <property type="molecule type" value="Genomic_DNA"/>
</dbReference>
<protein>
    <submittedName>
        <fullName evidence="1">1080_t:CDS:1</fullName>
    </submittedName>
</protein>
<reference evidence="1" key="1">
    <citation type="submission" date="2021-06" db="EMBL/GenBank/DDBJ databases">
        <authorList>
            <person name="Kallberg Y."/>
            <person name="Tangrot J."/>
            <person name="Rosling A."/>
        </authorList>
    </citation>
    <scope>NUCLEOTIDE SEQUENCE</scope>
    <source>
        <strain evidence="1">CL356</strain>
    </source>
</reference>
<dbReference type="Proteomes" id="UP000789525">
    <property type="component" value="Unassembled WGS sequence"/>
</dbReference>
<comment type="caution">
    <text evidence="1">The sequence shown here is derived from an EMBL/GenBank/DDBJ whole genome shotgun (WGS) entry which is preliminary data.</text>
</comment>
<sequence>MWLKISPLIEGDLEAEDANIRTAAMNFLVEYARELAAACGSRQGDSEEDGIVIQQFQNVVMPEVFQWWTTVLSNHIQITTVDKCHAIRALSCDFISYIPSNIFAPMPNDKKNFCIKTLLGFSKDESANVRAAACRGLGVYILFPELQQDTKFATDMAYAAIQQMSDSHLLVRVRSSWALGNLCDTMVVLSNPENSNIRNTNLNEFLINVMWARIVKAGLNASNDNDKVRWNACYAAANMLHNPSFPIGTKNHWSTQLYESLIRVVQTSKNFKVRINACLALATPMTREKYGDVTILCKILHAIVSSIENVDNLSNTGFGEVKYQDQLRNQ</sequence>
<proteinExistence type="predicted"/>